<feature type="region of interest" description="Disordered" evidence="1">
    <location>
        <begin position="36"/>
        <end position="821"/>
    </location>
</feature>
<feature type="compositionally biased region" description="Basic and acidic residues" evidence="1">
    <location>
        <begin position="516"/>
        <end position="529"/>
    </location>
</feature>
<feature type="compositionally biased region" description="Basic and acidic residues" evidence="1">
    <location>
        <begin position="643"/>
        <end position="653"/>
    </location>
</feature>
<proteinExistence type="predicted"/>
<reference evidence="4 5" key="1">
    <citation type="submission" date="2019-09" db="EMBL/GenBank/DDBJ databases">
        <title>Phylogeny of genus Pseudoclavibacter and closely related genus.</title>
        <authorList>
            <person name="Li Y."/>
        </authorList>
    </citation>
    <scope>NUCLEOTIDE SEQUENCE [LARGE SCALE GENOMIC DNA]</scope>
    <source>
        <strain evidence="4 5">DSM 23821</strain>
    </source>
</reference>
<feature type="compositionally biased region" description="Pro residues" evidence="1">
    <location>
        <begin position="250"/>
        <end position="265"/>
    </location>
</feature>
<feature type="compositionally biased region" description="Low complexity" evidence="1">
    <location>
        <begin position="338"/>
        <end position="363"/>
    </location>
</feature>
<feature type="compositionally biased region" description="Gly residues" evidence="1">
    <location>
        <begin position="788"/>
        <end position="817"/>
    </location>
</feature>
<feature type="domain" description="Zinc-ribbon" evidence="3">
    <location>
        <begin position="3"/>
        <end position="25"/>
    </location>
</feature>
<feature type="compositionally biased region" description="Low complexity" evidence="1">
    <location>
        <begin position="136"/>
        <end position="154"/>
    </location>
</feature>
<feature type="compositionally biased region" description="Low complexity" evidence="1">
    <location>
        <begin position="738"/>
        <end position="758"/>
    </location>
</feature>
<keyword evidence="2" id="KW-0812">Transmembrane</keyword>
<feature type="compositionally biased region" description="Low complexity" evidence="1">
    <location>
        <begin position="612"/>
        <end position="624"/>
    </location>
</feature>
<evidence type="ECO:0000256" key="1">
    <source>
        <dbReference type="SAM" id="MobiDB-lite"/>
    </source>
</evidence>
<comment type="caution">
    <text evidence="4">The sequence shown here is derived from an EMBL/GenBank/DDBJ whole genome shotgun (WGS) entry which is preliminary data.</text>
</comment>
<feature type="compositionally biased region" description="Low complexity" evidence="1">
    <location>
        <begin position="199"/>
        <end position="209"/>
    </location>
</feature>
<feature type="region of interest" description="Disordered" evidence="1">
    <location>
        <begin position="855"/>
        <end position="894"/>
    </location>
</feature>
<keyword evidence="5" id="KW-1185">Reference proteome</keyword>
<keyword evidence="2" id="KW-0472">Membrane</keyword>
<evidence type="ECO:0000313" key="4">
    <source>
        <dbReference type="EMBL" id="KAB1653842.1"/>
    </source>
</evidence>
<dbReference type="RefSeq" id="WP_158041679.1">
    <property type="nucleotide sequence ID" value="NZ_JACCFV010000001.1"/>
</dbReference>
<gene>
    <name evidence="4" type="ORF">F8O01_14555</name>
</gene>
<feature type="compositionally biased region" description="Acidic residues" evidence="1">
    <location>
        <begin position="63"/>
        <end position="75"/>
    </location>
</feature>
<dbReference type="InterPro" id="IPR026870">
    <property type="entry name" value="Zinc_ribbon_dom"/>
</dbReference>
<keyword evidence="2" id="KW-1133">Transmembrane helix</keyword>
<feature type="compositionally biased region" description="Polar residues" evidence="1">
    <location>
        <begin position="503"/>
        <end position="512"/>
    </location>
</feature>
<evidence type="ECO:0000256" key="2">
    <source>
        <dbReference type="SAM" id="Phobius"/>
    </source>
</evidence>
<feature type="compositionally biased region" description="Low complexity" evidence="1">
    <location>
        <begin position="774"/>
        <end position="787"/>
    </location>
</feature>
<evidence type="ECO:0000313" key="5">
    <source>
        <dbReference type="Proteomes" id="UP000467240"/>
    </source>
</evidence>
<protein>
    <submittedName>
        <fullName evidence="4">Zinc-ribbon domain-containing protein</fullName>
    </submittedName>
</protein>
<accession>A0A7J5BNR9</accession>
<feature type="compositionally biased region" description="Basic and acidic residues" evidence="1">
    <location>
        <begin position="548"/>
        <end position="568"/>
    </location>
</feature>
<sequence>MAYCPTCGFEVHEGQRFCPECGTKLSAAAASADASNAVPHRPVGVGQGVQWNSPTPPHLASDPVEDERDPDELDDFFSSYRRKGPQPSPEAGEQPTEAPMRRSRRRFNPDLSYGDGPLPAAPRPAHPTGGVPVTPPAAASEWAPPEEPAASGPPADVPNPPSRAEHEPEPVSAPTGTESSMPSWFEELPGDEGRDDSAHAAPDPFAAASERGSWDNFSSVTGELDRDDAPAGEHSTHRAQATPGDADARPVPPQPGGPTRPPAAHPAPSWQDDDIPPTQMHPVASSWQDDDVPATQVHPASSSWQDDDIPATQVHGVVRRDGDDGPLPESWFGESDDAAPQAARPESAAPPRQQAPRQQAPRGAVPPAPEAAGAAGQGGGSAPRSFDELLTGAGPGGPVVDDEQPISSRDFDQTGIVQMPQHPQARPSGAPSIFEAPGVAGRPADDRRVGEAGTPDRRQAAGTPPPSRPEAGAPAAFTPPPTFSPTANEPAPRGIDAPPFANEPTSQPTFGQSPAAHREPADQRPDDASFARPGATPEWPTSPAQGAPERRAPEHREPEHRAPEHAAVDDPFAPPADPGHTAAHGAPFHAAPEHAAPEHDAWEPEPPTAGYGTADDAAHGAPAHRAPEHRAPEHAAPPTGRPPVDENEARELESWFGAEPATTRFDAAPSIEEANRGPRGAQAPDARAQQGADGNAGGADLLGAWFGGEDEPDDERDDVRADSARPWYEQGIDGTESPSARVAHAGAAPAAAPEWAAPQGGGTVEPGAEYVAHGARPAQRAAQSAGAGPAGRGGAGDRGPRAGGPGGGSGGAGGSGGSRLDRTGRRRLWTIAIAVVGSILLIVSAVIIGNQMRGGQSDVAESPEQSEQASPEEQQAEPEQTEAAPPEQPPAAVADPNFEFTSFQSESANLRCVVSPTYGVACQHSNPAFTVPDTVCADSSASGAVVGLDSNGYTFPCLTQDIPYGQPTLAMNTPTQVGEFTCTITLATGVTCTNAAGDSMALEFEQGITTAGRASTSPQQPESPLPPA</sequence>
<feature type="compositionally biased region" description="Low complexity" evidence="1">
    <location>
        <begin position="688"/>
        <end position="704"/>
    </location>
</feature>
<feature type="compositionally biased region" description="Low complexity" evidence="1">
    <location>
        <begin position="860"/>
        <end position="873"/>
    </location>
</feature>
<dbReference type="Pfam" id="PF13240">
    <property type="entry name" value="Zn_Ribbon_1"/>
    <property type="match status" value="1"/>
</dbReference>
<dbReference type="AlphaFoldDB" id="A0A7J5BNR9"/>
<feature type="transmembrane region" description="Helical" evidence="2">
    <location>
        <begin position="828"/>
        <end position="848"/>
    </location>
</feature>
<feature type="compositionally biased region" description="Basic and acidic residues" evidence="1">
    <location>
        <begin position="591"/>
        <end position="602"/>
    </location>
</feature>
<organism evidence="4 5">
    <name type="scientific">Pseudoclavibacter chungangensis</name>
    <dbReference type="NCBI Taxonomy" id="587635"/>
    <lineage>
        <taxon>Bacteria</taxon>
        <taxon>Bacillati</taxon>
        <taxon>Actinomycetota</taxon>
        <taxon>Actinomycetes</taxon>
        <taxon>Micrococcales</taxon>
        <taxon>Microbacteriaceae</taxon>
        <taxon>Pseudoclavibacter</taxon>
    </lineage>
</organism>
<dbReference type="Proteomes" id="UP000467240">
    <property type="component" value="Unassembled WGS sequence"/>
</dbReference>
<feature type="compositionally biased region" description="Basic and acidic residues" evidence="1">
    <location>
        <begin position="443"/>
        <end position="459"/>
    </location>
</feature>
<dbReference type="EMBL" id="WBJZ01000021">
    <property type="protein sequence ID" value="KAB1653842.1"/>
    <property type="molecule type" value="Genomic_DNA"/>
</dbReference>
<dbReference type="OrthoDB" id="5126336at2"/>
<feature type="compositionally biased region" description="Basic and acidic residues" evidence="1">
    <location>
        <begin position="223"/>
        <end position="236"/>
    </location>
</feature>
<evidence type="ECO:0000259" key="3">
    <source>
        <dbReference type="Pfam" id="PF13240"/>
    </source>
</evidence>
<name>A0A7J5BNR9_9MICO</name>